<dbReference type="SUPFAM" id="SSF52777">
    <property type="entry name" value="CoA-dependent acyltransferases"/>
    <property type="match status" value="14"/>
</dbReference>
<evidence type="ECO:0000256" key="4">
    <source>
        <dbReference type="ARBA" id="ARBA00022553"/>
    </source>
</evidence>
<dbReference type="Pfam" id="PF00668">
    <property type="entry name" value="Condensation"/>
    <property type="match status" value="7"/>
</dbReference>
<dbReference type="GO" id="GO:0044550">
    <property type="term" value="P:secondary metabolite biosynthetic process"/>
    <property type="evidence" value="ECO:0007669"/>
    <property type="project" value="UniProtKB-ARBA"/>
</dbReference>
<feature type="domain" description="Carrier" evidence="5">
    <location>
        <begin position="2082"/>
        <end position="2157"/>
    </location>
</feature>
<dbReference type="PANTHER" id="PTHR45527">
    <property type="entry name" value="NONRIBOSOMAL PEPTIDE SYNTHETASE"/>
    <property type="match status" value="1"/>
</dbReference>
<dbReference type="Gene3D" id="3.30.559.10">
    <property type="entry name" value="Chloramphenicol acetyltransferase-like domain"/>
    <property type="match status" value="7"/>
</dbReference>
<dbReference type="InterPro" id="IPR006162">
    <property type="entry name" value="Ppantetheine_attach_site"/>
</dbReference>
<dbReference type="CDD" id="cd19531">
    <property type="entry name" value="LCL_NRPS-like"/>
    <property type="match status" value="6"/>
</dbReference>
<dbReference type="FunFam" id="3.30.559.10:FF:000012">
    <property type="entry name" value="Non-ribosomal peptide synthetase"/>
    <property type="match status" value="5"/>
</dbReference>
<dbReference type="FunFam" id="3.40.50.980:FF:000001">
    <property type="entry name" value="Non-ribosomal peptide synthetase"/>
    <property type="match status" value="7"/>
</dbReference>
<dbReference type="FunFam" id="1.10.1200.10:FF:000005">
    <property type="entry name" value="Nonribosomal peptide synthetase 1"/>
    <property type="match status" value="6"/>
</dbReference>
<dbReference type="Pfam" id="PF13193">
    <property type="entry name" value="AMP-binding_C"/>
    <property type="match status" value="6"/>
</dbReference>
<dbReference type="GO" id="GO:0072330">
    <property type="term" value="P:monocarboxylic acid biosynthetic process"/>
    <property type="evidence" value="ECO:0007669"/>
    <property type="project" value="UniProtKB-ARBA"/>
</dbReference>
<dbReference type="GO" id="GO:0031177">
    <property type="term" value="F:phosphopantetheine binding"/>
    <property type="evidence" value="ECO:0007669"/>
    <property type="project" value="InterPro"/>
</dbReference>
<dbReference type="OrthoDB" id="6002110at2"/>
<dbReference type="FunFam" id="1.10.1200.10:FF:000016">
    <property type="entry name" value="Non-ribosomal peptide synthase"/>
    <property type="match status" value="1"/>
</dbReference>
<dbReference type="Gene3D" id="3.40.50.980">
    <property type="match status" value="14"/>
</dbReference>
<reference evidence="6 7" key="1">
    <citation type="journal article" date="2009" name="BMC Genomics">
        <title>The complete genome sequence of Xanthomonas albilineans provides new insights into the reductive genome evolution of the xylem-limited Xanthomonadaceae.</title>
        <authorList>
            <person name="Pieretti I."/>
            <person name="Royer M."/>
            <person name="Barbe V."/>
            <person name="Carrere S."/>
            <person name="Koebnik R."/>
            <person name="Cociancich S."/>
            <person name="Couloux A."/>
            <person name="Darrasse A."/>
            <person name="Gouzy J."/>
            <person name="Jacques M.A."/>
            <person name="Lauber E."/>
            <person name="Manceau C."/>
            <person name="Mangenot S."/>
            <person name="Poussier S."/>
            <person name="Segurens B."/>
            <person name="Szurek B."/>
            <person name="Verdier V."/>
            <person name="Arlat M."/>
            <person name="Rott P."/>
        </authorList>
    </citation>
    <scope>NUCLEOTIDE SEQUENCE [LARGE SCALE GENOMIC DNA]</scope>
    <source>
        <strain evidence="7">GPE PC73 / CFBP 7063</strain>
    </source>
</reference>
<dbReference type="PROSITE" id="PS00455">
    <property type="entry name" value="AMP_BINDING"/>
    <property type="match status" value="7"/>
</dbReference>
<evidence type="ECO:0000256" key="1">
    <source>
        <dbReference type="ARBA" id="ARBA00001957"/>
    </source>
</evidence>
<dbReference type="InterPro" id="IPR025110">
    <property type="entry name" value="AMP-bd_C"/>
</dbReference>
<dbReference type="InterPro" id="IPR020845">
    <property type="entry name" value="AMP-binding_CS"/>
</dbReference>
<dbReference type="GO" id="GO:0003824">
    <property type="term" value="F:catalytic activity"/>
    <property type="evidence" value="ECO:0007669"/>
    <property type="project" value="InterPro"/>
</dbReference>
<protein>
    <submittedName>
        <fullName evidence="6">Probable non-ribosomal peptide synthetase protein</fullName>
    </submittedName>
</protein>
<gene>
    <name evidence="6" type="ordered locus">XALc_0772</name>
</gene>
<dbReference type="InterPro" id="IPR000873">
    <property type="entry name" value="AMP-dep_synth/lig_dom"/>
</dbReference>
<dbReference type="InterPro" id="IPR029058">
    <property type="entry name" value="AB_hydrolase_fold"/>
</dbReference>
<dbReference type="EMBL" id="FP565176">
    <property type="protein sequence ID" value="CBA15290.1"/>
    <property type="molecule type" value="Genomic_DNA"/>
</dbReference>
<dbReference type="FunFam" id="2.30.38.10:FF:000001">
    <property type="entry name" value="Non-ribosomal peptide synthetase PvdI"/>
    <property type="match status" value="7"/>
</dbReference>
<dbReference type="InterPro" id="IPR001242">
    <property type="entry name" value="Condensation_dom"/>
</dbReference>
<proteinExistence type="inferred from homology"/>
<dbReference type="InterPro" id="IPR009081">
    <property type="entry name" value="PP-bd_ACP"/>
</dbReference>
<dbReference type="GO" id="GO:0005829">
    <property type="term" value="C:cytosol"/>
    <property type="evidence" value="ECO:0007669"/>
    <property type="project" value="TreeGrafter"/>
</dbReference>
<dbReference type="CDD" id="cd05930">
    <property type="entry name" value="A_NRPS"/>
    <property type="match status" value="6"/>
</dbReference>
<keyword evidence="3" id="KW-0596">Phosphopantetheine</keyword>
<dbReference type="PROSITE" id="PS00012">
    <property type="entry name" value="PHOSPHOPANTETHEINE"/>
    <property type="match status" value="7"/>
</dbReference>
<accession>D2UBR8</accession>
<dbReference type="Proteomes" id="UP000001890">
    <property type="component" value="Chromosome"/>
</dbReference>
<dbReference type="NCBIfam" id="TIGR01733">
    <property type="entry name" value="AA-adenyl-dom"/>
    <property type="match status" value="7"/>
</dbReference>
<dbReference type="InterPro" id="IPR036736">
    <property type="entry name" value="ACP-like_sf"/>
</dbReference>
<dbReference type="FunFam" id="3.30.559.30:FF:000001">
    <property type="entry name" value="Non-ribosomal peptide synthetase"/>
    <property type="match status" value="3"/>
</dbReference>
<feature type="domain" description="Carrier" evidence="5">
    <location>
        <begin position="5277"/>
        <end position="5352"/>
    </location>
</feature>
<feature type="domain" description="Carrier" evidence="5">
    <location>
        <begin position="6332"/>
        <end position="6406"/>
    </location>
</feature>
<dbReference type="InterPro" id="IPR045851">
    <property type="entry name" value="AMP-bd_C_sf"/>
</dbReference>
<sequence>MEDFEVMVPKVDGQNAFASVNDDAWFPLSANQRNLWFLYKLQPELQGNYNISFFARLLGEVDLDLLDQAIAELMRRHAMLRTRFREAGEEPEQRSERFARAQLQVVDVYGVNSSALDRMVKEDSVRPFDLTVAPLFRVGIYRVNAQESVIVLTFNHLVVDGWSLWRLIEELGVILEGIGGAAPLRPVVSCGSESKPSYFDYVCWQRDWINGDGGSKQFSYWKELLADEVPSLNLPVRTPRAAFPAKHRDAIYFGLDMELSMKLNNFSDRCNSSIYVVLLAAYFILLRRITGQDDFNVGSPMPARRGKKWSDVTGAFFNQVVLQANFDPDLTVGELLRRVRSRVRRAMENQDFPFFELVERLNPHREESRSPFFQTMFVFQNPRGFGDALNILVGDDEIAPVHWGGLHLVHFCHPPIAGAAALDLVLEAVKWGEKIGFILDFDPLLFERSTLEQWMGHWRHLLEAMVAEGAEDQVVDRLPLLSEAELHQVLTQWNATAEDYPRDACVHELFERQVARDPSAIAVVQGEVSLTYGELNARANRLAHYLRELGVCPDDRVAICVQRSVEMVLALLAVLKAGGAYVPLDPAYPPERLAYMLADCGAVAVLTQTASRSLIEESAASAVIVDLHVDAERWAQLPDSNPDRNAIGLATRHLAYVIYTSGSTGTPKGVMIEHRGCVNLYHHYALGYLRQGEKVLVVSSFSFDLTLKNIFSPLFVGSTVVLAPAVVMVGSSILSLLESSGAALINCAPSQLYGVFDECGSGNKEILLDQLRYIVLGGEPIKGDRLSAWISGNEKYVFVNSYGPAEITDVAVDGVIKDLFASETMPIGRPIANTRIYILDAHDAPVPVGVVGELYIGGDGVGRGYLNRDDLTAERFLTDPFSADPAARMYRTGDLGRWRADGTIEFVGRNDHQVKIRGFRIELGEIEARLSAHADVRECVVVALEDATGTGKWLVAYWVGAEEVTSEHLGAETLRSWLSDVLPDYMVPAAYVRLDRLPLTPNGKLDRKALPAPDGSAYAAHAYEAPQGNIEQTIATIWSDLLGLENIGRHDNFFALGGHSLLTVRVASCLRQQLDIEIGVADLFAHATLQQLAARVASSSSAVLPPIVPLEPDASRVLSFAQQRLWFLSQFEGVSQAYHISGGLRLRGALDTQALQRALDRIVARHASLRTTFGLVDGQALQQIAAEDSGFQLIVHDLRELVEREGALERLLADEAKAPFALERGPLIRGRLVQLADDESVLFVTMHHIVSDGWSLGILIDELSVLYRAFARGEADPLTPLPIQYADYASWQRQWLTGEVLDQQASYWRETLSGAPVLLELPTDRPRPARQDHAGATLEVVVGPQQAQALKALSQRHGLTLYMTLIASWALLLSRLSGQEDVVIGSPVANRGRSETEGLIGFFVNTLALRVELSGSPTLAQLLASVKARALQAQAHQDIPFEQVVELLQPPRSLAHAPLFQVMLAWQNTPHGELDLGEIETSEVGVAQTSAQFDLSLSLAESEEGIVGSLTYATALFEHSTLERWMGHWRHLLAAMLAEGAEDQAVDRLPLLDEVERYQVLTQWNATAEDYPRDACIHELFERQVARDPSAIAVVQGEVSLTYGELNARANRLAHYLRELGVCPDDRVAICVQRSVEMVVALLAVLKAGGAYVPLDPAYPPERLAYMQSDCGAVAVLTDAASRYLVEDSAATAVIVDLQADGELWEHLPDSNPDRHANGLTARHLAYVIYTSGSTGAPKGAMNEHRGLVNMACAQKKILFLNSNSRILQFASFSFDACTFEIMMAICWGGALFIPFNNEIMVGDDFFEIIKKKEITNATLPPTVLPTVSNVEELVSLQTVVVAGEALPAAMVKRWGEGRRLINAYGPTETTVCVSVHECDANATGAPPIGRPIANVRIYILDAHGAPVSIGVVGELYIGGDGVGRGYLNRDDLTTERFLIDPFSTDQTARMYRSGDLGRWRADGTIEFVGRNDHQVKIRGFRIELGEIEARLSAHADVRECVVVALDAAAGSDRRLVAYWVGAEDVDAQRLRSWLSDVLPDYMVPAAYVQLDKLPLTANGKLDRKALPAPDGAAYAAHAYEAPQGEIEQAIAVIWRDLLGLETIGRHDNFFALGGHSLLVVRVASRLRQDLGAEIGVAELFAHATLQQLAACVASSSGAILSPIMPLAPDAPRVLSFAQQRLWFLSQFEGVSQAYHISGGLRLRGPLERHALERALDRIVARHASLRTTFALIDGQALQQVAAEDSGFHLIAHDLREVPEHEVVLERLLAEEAQTPFALDRGPLIRGVLVQLAHDEHVLFVTMHHIVSDGWSIGILTNELSALYRAFARGEADPLPPLPIQYADYASWQRQWLVGEVLQQQATYWRETLSGAPVLLELPTDRPRPARQDHAGAALEVVVGPQQAQALKELSQRHGLTMYMTLLASCAMLLSRLSGQDDVVIGSPVANRGRSETEGLIGFFVNTLALRVELSGSPTLTQLLASVKERALQAQTHQDIPFEQVVELVQPPRSLAHAPLFQVMFAWQNTPQGVLNLGELDASGLGAAQTSVQFDLSLSLEESKDGIVGSLTYATALFEHATLERWIGHWQHLLAAMVAEDADDRAVDRLPILGEAERHQVLIQWNATAADYPRDACVHELFEAQVARDPTAIAVVQGETSLTYGELNARANRLAHYLRESGVRPDERVAICVQRSVEMVVALLAVLKAGGAYVPLDPAYPPERLAYMRADCGALTVLTDTASRHLVEGSGNSTVIVDLQVDGTRWEHLPDSNPDRHANGLTARHLAYVIYTSGSTGAPKGVMIEHRNLCNYALDAVTLFGVTQSDLVLQQNSISFDLSVEEIFPALLGGAALVLAPTIFGAVDHGCGEISSSPRVTVVHLTMAHWHSLVGTWKQSPELARVQLQGVRLLNVTGDAISPQKLREWHALRPHNIEVVNTYGPTETTVSCTAEHLTQDAECDSAVTIGQPLANTRIYILDINSAPVPIGVVGELYIGGDGVGRGYLNRDDLTAERFLTDPFSDNPTARMYRTGDLGRWRADGTIEFVGRNDHQVKIRGFRIELGEIEARLSAHADVRECVVVALEDATGTGKRLVAYWVGAEGVTSEHLSAETLRSWLTDVLPDYMVPAAYVRLDRLPLTPNGKLDRKALPTPDGSAYAAHAYEAPQGEIEQTIAAIWSELLGLENIGRHDNFFALGGHSLLGVRLISRIRSALGLELPLATLFAQPRLVELAQALDCANSSTLPAIVPADRNAALPLSYAQQRLWFLAQFDSRAAQAYTLAGGVDLHGALNLPALQQALDRIVARHEALRTCFVTDDDGATQSIAPADVGFALTCADLRNTPDAQVAAQDQAEQETNTPFDLSRGPLIRGRLLQLAEQQHRLLVTMHHIVSDGWSMALLVQELSALYAAFVQGQPDPLPPLPIQYPDYAVWQRRWLEGPLLQRQLGFWREHLHDAPALLELPTDHPRPVLQDYRGDHVDITLDAELTDALRALSQRHGTTVFMTVLAGWAVLLSRLSGQDQVVIGAPVANRTRSELEALIGFFVNAQALRIDLRGAPTVADLLAQVRVTALAAQDHQDVPFEQVIEALNPERSLSAQPVFQVVLTWQNVPEAELVLPDIRLQPLSAQAGDAKFDLEFSLHEQQDRIVGSLGYATALFDRSTIERHLAQFVTLLRGMVADVHARVAQLPLLPADERVQLQRFTVTESTSLPPATCIHSLFEAQVQRTPDAIAVREGQRTLRYAELDGCANRLAQRLRRSGVGVESRVALYLPRSIEQVVAVLATLKAGAAYVPLDPELPSERLAFLLEDSRPRAVLTCTDLQDHLPASRAMLRVSVLTLDDIADRQHDDPGAPNVPGLCPDNLAYVIYTSGSTGQPKGTLLTHAGAAHYLQWAVATYRPTPSAVVSSSLSFDATLTSLLAPLLCGAQVELLPDHDTLDALRQRLCDPTPLGLVKLTPAHLEVLGQQLADHPTPLNSAVMVIGGEALPPATLARWQALAPHTRLINEYGPTETVVGCAVHTTTADDAHASNGRVPIGQPIAHLRLYVLDAYGQHAPIGVAGELHIAGPQLARGYLGRPDLTAERFVPDPFAEQPGQRMYRSGDIACWRPDGTLDYVGRNDDQVKLRGFRIELGEIAAALRACAGVQDAVVLLREDHPDEPRLVAYLVGDVDGIALSPEAMRTQLDVRLPDYMLPTAYVQLETLPLTANGKLDRKALPAPDAAAYAARAYEAPQGAIEQAIAAIWGDLLGLETIGRHDNFFALGGHSLLAVRVASRLRQELGVEIGVAELFAHATLQRLAACVASSSAAVLPPITPLAPDAPRVLSFAQQRLWFLSQFEGVSQAYHISGGLRLRGALDTQALQRTLDRIVARHASLRTTFALVDGQALQQVAAEDCGFQLIAHDLRDVPEREAKLEWLLAEEAQAPFALEHGPLIRGVLVRLADEESVLFVTMHHIVSDGWSMGILINELSVLYRAFARGEADPLVPLPIQYADYASWQRRWLEGEVLQRQVAYWREALSGAPVLLELPTDRPRPPRQDHAGATLEMVVEPQQLQALKELSQRHGLTMYMTLLASWALLLSRLSGQDDVVIGSPVANRGRSETEGLIGFFVNTLALRVEVSGSPTLAQLLASVKERALQAQAHQDIPFEQVVELVQPPRSLAHAPLFQVMFAWQNTPQGELDLGELEVSGLGATQTSAQFDLSLSLEENTDGIVGSLTYATALFEHATLERWMGHWRHLLAAMVAEGAEDMAVDRLPLLDEAERHQVLTEWNATAADYPRDACVHELFEAQVVRDPSAIAVVQGEVSLTYGELNARANRWAHYLRGLGVRPDDRVAICVQRSVEMVVAMLAVLKAGGAYVPLDPTYPVERLAYMLEDSAPVAVLAQTSTLNLLSAGSAPIVNLDESYWHAQSVANLSIDGLTSAHLAYLIYTSGSTGRPKGVMVEHSNTVNLLTWAQRSFEASVLAKTLFSTSLNFDLSVYECFAPLMCGGAIEVVDNLLALQTDQHDVTLINTTPSALKGWLESGGQGEGVHTVNVCGEVLKRQVVEDLFAKTQVERLCNLYGPSETTTYSSWVSMARHDGFVEHIGKPLANTQFYLLDKYRQPVPVGVMGEIYIGGAGVTRGYLNRDDLTAERFLTDPFSTDPTARMYRTGDLGRWRADGTIEFLGRNDHQVKIRGFRIELGEIEARLSAHADVRECVVVALEDVAGTDKRLVAYWVSADGVTSEHLGAEVLRNWLSDVLPDYMVPAAYVQLDRLPLTPNGKLDRKALPAPDAAAYAAVAYEAPQGNIEQTIATIWGDLLGLETIGRHDDFFALGGHSLLAVRVASRLRQELAAEIGVAELFAHSTLQQLAACVTSSSAAVLPPIKPMEPDAPRLLSFAQQRLWFLSQFEGVSQAYHISGGLRLRGALETQALQRALDRIVARHASLRTTFALIDGQALQQIAVEDIGFHLIVHDLCDVQDRETALERLLAEEAQAPFALERGPLIRGVLVQLAHDEHVLFVTMHHIVSDGWSMGILINELSVLYRAFAYGEADPLPPLPIQYADYANWQRQWLAGEVLQQQANYWRETLSGAPVLLELPTDRSRPFRQDHAGATLEVVVGQQQAQALKTLSQRHGLTMYMTLLASWAMLLSRLSGQDDVVIGSPVANRGRSETEGLIGFFVNTLALRVELSGSPTLAQLLASVKERALQAQVHQDIPFEQVVELVQPPRSLAHTPLFQVMFAWQNTPQGKLDIGELQASGLGTSQTSAQFDLSLSLAESEAGIIGSLTYATALFEHATLERWMGHWQHLLDAMVAEDAEDQVVDRLPLLGEAERKQMLMEWNTTAADYPRDACVHELFESQVERTPSAIAVVQGEVSLTYAELNARANRLAHYLGELGVRPGDRVAICVQRSVEIVVALLAVLKAGGAYVPLDPAYPLERLTYILADCDAVRVLAVRDTILPEPLEVLRVNIDDAAVNAVESDNPGLRPHGSTSAYVMYTSGSTGLPKGVEIPHRGINRLVLNNGYLSFHPSDRIAFAANPSFDATTLEVWGALLNGARLVVIEADVLLSPVRLAEVIECEGISILLLAAGLFHQCADKMKEGFCHLRYLLAGGDALDPSVVAKVLAGDSPQHFLNCYGPTEITTIAATYEVVEIDDDLRSLPIGRPIANTQIYILDGYGAPVPIGVVGELYIGGDGVARGYLNRDELTAERFLADPFNDDPTARMYRSGDLGRWRADGIIEFVGRNDHQVKVRGFRIELGEIEARLNAYVDVRECVVVALEDATGTDKRLVAYWVGAEGIDAQTLRSWLSDALPDYMVPAAYVQLDRLPLTPNGKLDRKALPAPDASAYAAHAYEAPQGAIEQSIAEIWRDLLGLEKIGRHDNFFALGGHSLLAVTLTERMRKHGLQADLRTLFATPTLAALAAASGAVSVSVPPNAIALDSAVITPEMLPLVALTQQQIDVIVTMTSGGCGNIQDIYPLAPLQEGIFFHHLLQRKGDAYLLPNLIAFDSRSRLDKFVDALQHVIDRHDILRTAVVWEGLAAPVQVVWRRASLVIEEVCLEQADGDVAAQLQSRFDPRHWRMDVRQAPLMRGFVAHDPASGRWLMQLLSHHLALDHTTLEIVLEEVKRHMFGEADSLPAPLPFRNFVAQALLGVSREEHEAYFRSMFGDVDEPCAPFGLLDVQGDGSDVEQVRLELPDRLSAMLRSQARELGVSVASLFHLAWAQVVARATGHARVVFGTVLFGRMQGGAGADRALGVFINTLPLRIEIDGSSVVESVREVQQGLAALLRHEHAPLSLVQRCSGVPAPAPLFTSLLNYRHSGHAEDDAAAMAWEGVQTLSSQERTNYPLGVSVDDVGSGFVVEVQSQRPQAPERICVFLVKALEGLADALAHAPETAVRALDVLPEAERHQVLTQWNETAADYPCDVCVHELFEAQVLRDPSAVAVVHGEASLTYSELNAQANRLAHYLRELGVRPDERVAICVQRSVEMVVALLAVLKAGGAYVPLDPAYPSERLVYMQADCGAVAVLTDAASRSLVEDSAAAAVIVDLQADRERWGHLPDSNPDRHANGLTARHLVYVIYTSGSTGTPKGVMIEHRHLCNHVLWQGALFGFSSEDRVLQRTSTSFDASGWEIWTTLSYGASIILTSAEDAKNVEAMVRIINEMGVTIVQLVPSILLAIFEYFQDNIPFRCRYLFCGGERISSFLAFRAQKMVSDGVINLYGPTEATIDATAFKYEGASCVGTTPIGRPIANTRIYILDGQGAPVPIGVVGELYIGGDGVGRGYLNRDDLTAERFLADPFNIDPTARMYRTGDLGRWRVDGMIEFVGRNDHQVKLRGFRVELGEIEARLSVHADVRECVVVALEDAAGSDKRLVAYWVGAEGVDAADLRSWLSDVLPDYMVPAAYVQLDRLPLNPNGKLDRKALPAPDSTAYAARAYEAPQGAIEQTIAAIWSDLLEPETIGRHDNFFALGGHSLLAVQVVSRLKQAGVEISMGDLFAHPDIISLAAHFQKGECEDARDGLIPFREEGSEPPLFFIYDISGHAMYGMEIEKFLRAGIPVYGVEYPEGSSVHSMQGMAAQAIERIRRVQPSGPYRLAGWSFGGVVAYEMANQLIKADMQVEFLGLLDTMNFSSDVRLKEMIASFSGVEGGDVIRRVLSVESVGMENETEEFNEIVNFCKQMFLSPEQMKETEQMMQSEILDYTMCAEFMKSAIEYDVPSIPIRVHLFEASHAAMVRPLQQGPLQSWQGILPKDSICHIQVPGTHQSMVKPPYVEILSVALAEAIRNA</sequence>
<dbReference type="Gene3D" id="2.30.38.10">
    <property type="entry name" value="Luciferase, Domain 3"/>
    <property type="match status" value="7"/>
</dbReference>
<dbReference type="Pfam" id="PF00501">
    <property type="entry name" value="AMP-binding"/>
    <property type="match status" value="7"/>
</dbReference>
<dbReference type="Pfam" id="PF00975">
    <property type="entry name" value="Thioesterase"/>
    <property type="match status" value="1"/>
</dbReference>
<dbReference type="SUPFAM" id="SSF47336">
    <property type="entry name" value="ACP-like"/>
    <property type="match status" value="7"/>
</dbReference>
<dbReference type="SUPFAM" id="SSF53474">
    <property type="entry name" value="alpha/beta-Hydrolases"/>
    <property type="match status" value="1"/>
</dbReference>
<feature type="domain" description="Carrier" evidence="5">
    <location>
        <begin position="3159"/>
        <end position="3234"/>
    </location>
</feature>
<dbReference type="KEGG" id="xal:XALC_0772"/>
<feature type="domain" description="Carrier" evidence="5">
    <location>
        <begin position="7416"/>
        <end position="7490"/>
    </location>
</feature>
<evidence type="ECO:0000259" key="5">
    <source>
        <dbReference type="PROSITE" id="PS50075"/>
    </source>
</evidence>
<evidence type="ECO:0000313" key="7">
    <source>
        <dbReference type="Proteomes" id="UP000001890"/>
    </source>
</evidence>
<evidence type="ECO:0000256" key="3">
    <source>
        <dbReference type="ARBA" id="ARBA00022450"/>
    </source>
</evidence>
<dbReference type="FunFam" id="3.30.300.30:FF:000010">
    <property type="entry name" value="Enterobactin synthetase component F"/>
    <property type="match status" value="7"/>
</dbReference>
<dbReference type="SUPFAM" id="SSF56801">
    <property type="entry name" value="Acetyl-CoA synthetase-like"/>
    <property type="match status" value="7"/>
</dbReference>
<dbReference type="InterPro" id="IPR001031">
    <property type="entry name" value="Thioesterase"/>
</dbReference>
<dbReference type="CDD" id="cd12117">
    <property type="entry name" value="A_NRPS_Srf_like"/>
    <property type="match status" value="1"/>
</dbReference>
<evidence type="ECO:0000313" key="6">
    <source>
        <dbReference type="EMBL" id="CBA15290.1"/>
    </source>
</evidence>
<organism evidence="6 7">
    <name type="scientific">Xanthomonas albilineans (strain GPE PC73 / CFBP 7063)</name>
    <dbReference type="NCBI Taxonomy" id="380358"/>
    <lineage>
        <taxon>Bacteria</taxon>
        <taxon>Pseudomonadati</taxon>
        <taxon>Pseudomonadota</taxon>
        <taxon>Gammaproteobacteria</taxon>
        <taxon>Lysobacterales</taxon>
        <taxon>Lysobacteraceae</taxon>
        <taxon>Xanthomonas</taxon>
    </lineage>
</organism>
<dbReference type="Gene3D" id="3.30.300.30">
    <property type="match status" value="7"/>
</dbReference>
<dbReference type="Gene3D" id="3.40.50.1820">
    <property type="entry name" value="alpha/beta hydrolase"/>
    <property type="match status" value="1"/>
</dbReference>
<dbReference type="STRING" id="380358.XALC_0772"/>
<dbReference type="NCBIfam" id="NF003417">
    <property type="entry name" value="PRK04813.1"/>
    <property type="match status" value="7"/>
</dbReference>
<dbReference type="CDD" id="cd19544">
    <property type="entry name" value="E-C_NRPS"/>
    <property type="match status" value="1"/>
</dbReference>
<keyword evidence="4" id="KW-0597">Phosphoprotein</keyword>
<keyword evidence="7" id="KW-1185">Reference proteome</keyword>
<dbReference type="Gene3D" id="1.10.1200.10">
    <property type="entry name" value="ACP-like"/>
    <property type="match status" value="7"/>
</dbReference>
<dbReference type="FunFam" id="3.40.50.12780:FF:000012">
    <property type="entry name" value="Non-ribosomal peptide synthetase"/>
    <property type="match status" value="7"/>
</dbReference>
<dbReference type="InterPro" id="IPR020806">
    <property type="entry name" value="PKS_PP-bd"/>
</dbReference>
<dbReference type="InterPro" id="IPR023213">
    <property type="entry name" value="CAT-like_dom_sf"/>
</dbReference>
<feature type="domain" description="Carrier" evidence="5">
    <location>
        <begin position="4224"/>
        <end position="4299"/>
    </location>
</feature>
<dbReference type="NCBIfam" id="NF004282">
    <property type="entry name" value="PRK05691.1"/>
    <property type="match status" value="9"/>
</dbReference>
<dbReference type="Pfam" id="PF00550">
    <property type="entry name" value="PP-binding"/>
    <property type="match status" value="7"/>
</dbReference>
<dbReference type="SMART" id="SM00823">
    <property type="entry name" value="PKS_PP"/>
    <property type="match status" value="7"/>
</dbReference>
<dbReference type="GO" id="GO:0043041">
    <property type="term" value="P:amino acid activation for nonribosomal peptide biosynthetic process"/>
    <property type="evidence" value="ECO:0007669"/>
    <property type="project" value="TreeGrafter"/>
</dbReference>
<comment type="cofactor">
    <cofactor evidence="1">
        <name>pantetheine 4'-phosphate</name>
        <dbReference type="ChEBI" id="CHEBI:47942"/>
    </cofactor>
</comment>
<feature type="domain" description="Carrier" evidence="5">
    <location>
        <begin position="1025"/>
        <end position="1100"/>
    </location>
</feature>
<dbReference type="PROSITE" id="PS50075">
    <property type="entry name" value="CARRIER"/>
    <property type="match status" value="7"/>
</dbReference>
<dbReference type="InterPro" id="IPR010071">
    <property type="entry name" value="AA_adenyl_dom"/>
</dbReference>
<dbReference type="eggNOG" id="COG1020">
    <property type="taxonomic scope" value="Bacteria"/>
</dbReference>
<dbReference type="PANTHER" id="PTHR45527:SF1">
    <property type="entry name" value="FATTY ACID SYNTHASE"/>
    <property type="match status" value="1"/>
</dbReference>
<name>D2UBR8_XANAP</name>
<dbReference type="Gene3D" id="3.30.559.30">
    <property type="entry name" value="Nonribosomal peptide synthetase, condensation domain"/>
    <property type="match status" value="7"/>
</dbReference>
<evidence type="ECO:0000256" key="2">
    <source>
        <dbReference type="ARBA" id="ARBA00006432"/>
    </source>
</evidence>
<comment type="similarity">
    <text evidence="2">Belongs to the ATP-dependent AMP-binding enzyme family.</text>
</comment>